<feature type="region of interest" description="Disordered" evidence="9">
    <location>
        <begin position="1"/>
        <end position="25"/>
    </location>
</feature>
<evidence type="ECO:0000256" key="7">
    <source>
        <dbReference type="ARBA" id="ARBA00023160"/>
    </source>
</evidence>
<evidence type="ECO:0000256" key="6">
    <source>
        <dbReference type="ARBA" id="ARBA00023098"/>
    </source>
</evidence>
<proteinExistence type="inferred from homology"/>
<feature type="domain" description="4'-phosphopantetheinyl transferase" evidence="10">
    <location>
        <begin position="78"/>
        <end position="176"/>
    </location>
</feature>
<comment type="catalytic activity">
    <reaction evidence="8">
        <text>apo-[ACP] + CoA = holo-[ACP] + adenosine 3',5'-bisphosphate + H(+)</text>
        <dbReference type="Rhea" id="RHEA:12068"/>
        <dbReference type="Rhea" id="RHEA-COMP:9685"/>
        <dbReference type="Rhea" id="RHEA-COMP:9690"/>
        <dbReference type="ChEBI" id="CHEBI:15378"/>
        <dbReference type="ChEBI" id="CHEBI:29999"/>
        <dbReference type="ChEBI" id="CHEBI:57287"/>
        <dbReference type="ChEBI" id="CHEBI:58343"/>
        <dbReference type="ChEBI" id="CHEBI:64479"/>
        <dbReference type="EC" id="2.7.8.7"/>
    </reaction>
</comment>
<evidence type="ECO:0000256" key="5">
    <source>
        <dbReference type="ARBA" id="ARBA00022842"/>
    </source>
</evidence>
<evidence type="ECO:0000256" key="4">
    <source>
        <dbReference type="ARBA" id="ARBA00022832"/>
    </source>
</evidence>
<dbReference type="AlphaFoldDB" id="A0A3N9WS58"/>
<dbReference type="HAMAP" id="MF_00101">
    <property type="entry name" value="AcpS"/>
    <property type="match status" value="1"/>
</dbReference>
<dbReference type="Proteomes" id="UP000282312">
    <property type="component" value="Unassembled WGS sequence"/>
</dbReference>
<dbReference type="NCBIfam" id="TIGR00516">
    <property type="entry name" value="acpS"/>
    <property type="match status" value="1"/>
</dbReference>
<dbReference type="GO" id="GO:0005737">
    <property type="term" value="C:cytoplasm"/>
    <property type="evidence" value="ECO:0007669"/>
    <property type="project" value="UniProtKB-SubCell"/>
</dbReference>
<keyword evidence="4 8" id="KW-0276">Fatty acid metabolism</keyword>
<dbReference type="GO" id="GO:0008897">
    <property type="term" value="F:holo-[acyl-carrier-protein] synthase activity"/>
    <property type="evidence" value="ECO:0007669"/>
    <property type="project" value="UniProtKB-UniRule"/>
</dbReference>
<comment type="similarity">
    <text evidence="8">Belongs to the P-Pant transferase superfamily. AcpS family.</text>
</comment>
<dbReference type="Gene3D" id="3.90.470.20">
    <property type="entry name" value="4'-phosphopantetheinyl transferase domain"/>
    <property type="match status" value="1"/>
</dbReference>
<feature type="binding site" evidence="8">
    <location>
        <position position="81"/>
    </location>
    <ligand>
        <name>Mg(2+)</name>
        <dbReference type="ChEBI" id="CHEBI:18420"/>
    </ligand>
</feature>
<comment type="cofactor">
    <cofactor evidence="8">
        <name>Mg(2+)</name>
        <dbReference type="ChEBI" id="CHEBI:18420"/>
    </cofactor>
</comment>
<reference evidence="11 12" key="1">
    <citation type="submission" date="2018-05" db="EMBL/GenBank/DDBJ databases">
        <title>Micromonospora from Atacama Desert.</title>
        <authorList>
            <person name="Carro L."/>
            <person name="Goodfellow M."/>
            <person name="Klenk H.-P."/>
        </authorList>
    </citation>
    <scope>NUCLEOTIDE SEQUENCE [LARGE SCALE GENOMIC DNA]</scope>
    <source>
        <strain evidence="11 12">LB39</strain>
    </source>
</reference>
<dbReference type="GO" id="GO:0000287">
    <property type="term" value="F:magnesium ion binding"/>
    <property type="evidence" value="ECO:0007669"/>
    <property type="project" value="UniProtKB-UniRule"/>
</dbReference>
<accession>A0A3N9WS58</accession>
<evidence type="ECO:0000259" key="10">
    <source>
        <dbReference type="Pfam" id="PF01648"/>
    </source>
</evidence>
<evidence type="ECO:0000256" key="2">
    <source>
        <dbReference type="ARBA" id="ARBA00022679"/>
    </source>
</evidence>
<evidence type="ECO:0000256" key="3">
    <source>
        <dbReference type="ARBA" id="ARBA00022723"/>
    </source>
</evidence>
<dbReference type="EMBL" id="QGSZ01000187">
    <property type="protein sequence ID" value="RQX03672.1"/>
    <property type="molecule type" value="Genomic_DNA"/>
</dbReference>
<keyword evidence="12" id="KW-1185">Reference proteome</keyword>
<evidence type="ECO:0000256" key="8">
    <source>
        <dbReference type="HAMAP-Rule" id="MF_00101"/>
    </source>
</evidence>
<protein>
    <recommendedName>
        <fullName evidence="8">Holo-[acyl-carrier-protein] synthase</fullName>
        <shortName evidence="8">Holo-ACP synthase</shortName>
        <ecNumber evidence="8">2.7.8.7</ecNumber>
    </recommendedName>
    <alternativeName>
        <fullName evidence="8">4'-phosphopantetheinyl transferase AcpS</fullName>
    </alternativeName>
</protein>
<keyword evidence="2 8" id="KW-0808">Transferase</keyword>
<keyword evidence="3 8" id="KW-0479">Metal-binding</keyword>
<evidence type="ECO:0000256" key="1">
    <source>
        <dbReference type="ARBA" id="ARBA00022516"/>
    </source>
</evidence>
<keyword evidence="6 8" id="KW-0443">Lipid metabolism</keyword>
<dbReference type="EC" id="2.7.8.7" evidence="8"/>
<dbReference type="InterPro" id="IPR004568">
    <property type="entry name" value="Ppantetheine-prot_Trfase_dom"/>
</dbReference>
<evidence type="ECO:0000313" key="11">
    <source>
        <dbReference type="EMBL" id="RQX03672.1"/>
    </source>
</evidence>
<comment type="caution">
    <text evidence="11">The sequence shown here is derived from an EMBL/GenBank/DDBJ whole genome shotgun (WGS) entry which is preliminary data.</text>
</comment>
<evidence type="ECO:0000256" key="9">
    <source>
        <dbReference type="SAM" id="MobiDB-lite"/>
    </source>
</evidence>
<keyword evidence="8" id="KW-0963">Cytoplasm</keyword>
<dbReference type="OrthoDB" id="517356at2"/>
<dbReference type="SUPFAM" id="SSF56214">
    <property type="entry name" value="4'-phosphopantetheinyl transferase"/>
    <property type="match status" value="1"/>
</dbReference>
<organism evidence="11 12">
    <name type="scientific">Micromonospora inaquosa</name>
    <dbReference type="NCBI Taxonomy" id="2203716"/>
    <lineage>
        <taxon>Bacteria</taxon>
        <taxon>Bacillati</taxon>
        <taxon>Actinomycetota</taxon>
        <taxon>Actinomycetes</taxon>
        <taxon>Micromonosporales</taxon>
        <taxon>Micromonosporaceae</taxon>
        <taxon>Micromonospora</taxon>
    </lineage>
</organism>
<dbReference type="InterPro" id="IPR037143">
    <property type="entry name" value="4-PPantetheinyl_Trfase_dom_sf"/>
</dbReference>
<feature type="binding site" evidence="8">
    <location>
        <position position="129"/>
    </location>
    <ligand>
        <name>Mg(2+)</name>
        <dbReference type="ChEBI" id="CHEBI:18420"/>
    </ligand>
</feature>
<sequence>MAGSSQWPHPRALRHRERSRRGSLSDGRCRIPTVLSPIIDRVQRFGRDGAAVSRGEERIVAASDGAARQVVGRVVVCVGTDLVDVDDIRALLARQPRFADRHFTPGESAYCLLENDPAERFAVRFAAKEAVLKALGTGLSGSALREIEVVRGHSGPPALALAGRAAALAEAAGVHSWLITLTHSRHLAYAFVAGVGQPS</sequence>
<dbReference type="GO" id="GO:0006633">
    <property type="term" value="P:fatty acid biosynthetic process"/>
    <property type="evidence" value="ECO:0007669"/>
    <property type="project" value="UniProtKB-UniRule"/>
</dbReference>
<gene>
    <name evidence="8 11" type="primary">acpS</name>
    <name evidence="11" type="ORF">DLJ59_11825</name>
</gene>
<keyword evidence="1 8" id="KW-0444">Lipid biosynthesis</keyword>
<feature type="compositionally biased region" description="Basic residues" evidence="9">
    <location>
        <begin position="11"/>
        <end position="21"/>
    </location>
</feature>
<name>A0A3N9WS58_9ACTN</name>
<dbReference type="InterPro" id="IPR008278">
    <property type="entry name" value="4-PPantetheinyl_Trfase_dom"/>
</dbReference>
<keyword evidence="7 8" id="KW-0275">Fatty acid biosynthesis</keyword>
<keyword evidence="5 8" id="KW-0460">Magnesium</keyword>
<dbReference type="NCBIfam" id="TIGR00556">
    <property type="entry name" value="pantethn_trn"/>
    <property type="match status" value="1"/>
</dbReference>
<dbReference type="Pfam" id="PF01648">
    <property type="entry name" value="ACPS"/>
    <property type="match status" value="1"/>
</dbReference>
<comment type="function">
    <text evidence="8">Transfers the 4'-phosphopantetheine moiety from coenzyme A to a Ser of acyl-carrier-protein.</text>
</comment>
<comment type="subcellular location">
    <subcellularLocation>
        <location evidence="8">Cytoplasm</location>
    </subcellularLocation>
</comment>
<dbReference type="InterPro" id="IPR002582">
    <property type="entry name" value="ACPS"/>
</dbReference>
<evidence type="ECO:0000313" key="12">
    <source>
        <dbReference type="Proteomes" id="UP000282312"/>
    </source>
</evidence>